<dbReference type="Proteomes" id="UP000466104">
    <property type="component" value="Unassembled WGS sequence"/>
</dbReference>
<name>A0A7K0J7I6_9ACTN</name>
<protein>
    <submittedName>
        <fullName evidence="1">Uncharacterized protein</fullName>
    </submittedName>
</protein>
<dbReference type="RefSeq" id="WP_154563650.1">
    <property type="nucleotide sequence ID" value="NZ_VUMG01000003.1"/>
</dbReference>
<keyword evidence="2" id="KW-1185">Reference proteome</keyword>
<evidence type="ECO:0000313" key="1">
    <source>
        <dbReference type="EMBL" id="MSS45917.1"/>
    </source>
</evidence>
<comment type="caution">
    <text evidence="1">The sequence shown here is derived from an EMBL/GenBank/DDBJ whole genome shotgun (WGS) entry which is preliminary data.</text>
</comment>
<sequence>MSSTHKTFQTGEILSADDVNNALNPDTADHIARAIAAGVTTITTNSSPGTVQAVTVPLPSGRFSKPPIVVTSVATAAGGTGKIISRGYDTTLTTTKICLFMGDGQNLPSSQSVPVSWIAIQMDA</sequence>
<evidence type="ECO:0000313" key="2">
    <source>
        <dbReference type="Proteomes" id="UP000466104"/>
    </source>
</evidence>
<accession>A0A7K0J7I6</accession>
<proteinExistence type="predicted"/>
<dbReference type="EMBL" id="VUMG01000003">
    <property type="protein sequence ID" value="MSS45917.1"/>
    <property type="molecule type" value="Genomic_DNA"/>
</dbReference>
<dbReference type="AlphaFoldDB" id="A0A7K0J7I6"/>
<organism evidence="1 2">
    <name type="scientific">Cutibacterium porci</name>
    <dbReference type="NCBI Taxonomy" id="2605781"/>
    <lineage>
        <taxon>Bacteria</taxon>
        <taxon>Bacillati</taxon>
        <taxon>Actinomycetota</taxon>
        <taxon>Actinomycetes</taxon>
        <taxon>Propionibacteriales</taxon>
        <taxon>Propionibacteriaceae</taxon>
        <taxon>Cutibacterium</taxon>
    </lineage>
</organism>
<gene>
    <name evidence="1" type="ORF">FYJ43_07675</name>
</gene>
<reference evidence="1 2" key="1">
    <citation type="submission" date="2019-08" db="EMBL/GenBank/DDBJ databases">
        <title>In-depth cultivation of the pig gut microbiome towards novel bacterial diversity and tailored functional studies.</title>
        <authorList>
            <person name="Wylensek D."/>
            <person name="Hitch T.C.A."/>
            <person name="Clavel T."/>
        </authorList>
    </citation>
    <scope>NUCLEOTIDE SEQUENCE [LARGE SCALE GENOMIC DNA]</scope>
    <source>
        <strain evidence="1 2">WCA-380-WT-3A</strain>
    </source>
</reference>